<dbReference type="EMBL" id="JAGSOJ010000003">
    <property type="protein sequence ID" value="MCM1991176.1"/>
    <property type="molecule type" value="Genomic_DNA"/>
</dbReference>
<dbReference type="Pfam" id="PF00144">
    <property type="entry name" value="Beta-lactamase"/>
    <property type="match status" value="1"/>
</dbReference>
<dbReference type="PANTHER" id="PTHR46825:SF11">
    <property type="entry name" value="PENICILLIN-BINDING PROTEIN 4"/>
    <property type="match status" value="1"/>
</dbReference>
<keyword evidence="2" id="KW-0472">Membrane</keyword>
<dbReference type="Gene3D" id="3.40.710.10">
    <property type="entry name" value="DD-peptidase/beta-lactamase superfamily"/>
    <property type="match status" value="1"/>
</dbReference>
<organism evidence="4 5">
    <name type="scientific">Oceanirhabdus seepicola</name>
    <dbReference type="NCBI Taxonomy" id="2828781"/>
    <lineage>
        <taxon>Bacteria</taxon>
        <taxon>Bacillati</taxon>
        <taxon>Bacillota</taxon>
        <taxon>Clostridia</taxon>
        <taxon>Eubacteriales</taxon>
        <taxon>Clostridiaceae</taxon>
        <taxon>Oceanirhabdus</taxon>
    </lineage>
</organism>
<accession>A0A9J6P6P5</accession>
<dbReference type="InterPro" id="IPR012338">
    <property type="entry name" value="Beta-lactam/transpept-like"/>
</dbReference>
<dbReference type="InterPro" id="IPR001466">
    <property type="entry name" value="Beta-lactam-related"/>
</dbReference>
<feature type="domain" description="Beta-lactamase-related" evidence="3">
    <location>
        <begin position="32"/>
        <end position="330"/>
    </location>
</feature>
<evidence type="ECO:0000256" key="2">
    <source>
        <dbReference type="ARBA" id="ARBA00023136"/>
    </source>
</evidence>
<proteinExistence type="predicted"/>
<evidence type="ECO:0000259" key="3">
    <source>
        <dbReference type="Pfam" id="PF00144"/>
    </source>
</evidence>
<keyword evidence="5" id="KW-1185">Reference proteome</keyword>
<dbReference type="InterPro" id="IPR050491">
    <property type="entry name" value="AmpC-like"/>
</dbReference>
<dbReference type="SUPFAM" id="SSF56601">
    <property type="entry name" value="beta-lactamase/transpeptidase-like"/>
    <property type="match status" value="1"/>
</dbReference>
<evidence type="ECO:0000256" key="1">
    <source>
        <dbReference type="ARBA" id="ARBA00004370"/>
    </source>
</evidence>
<evidence type="ECO:0000313" key="4">
    <source>
        <dbReference type="EMBL" id="MCM1991176.1"/>
    </source>
</evidence>
<comment type="caution">
    <text evidence="4">The sequence shown here is derived from an EMBL/GenBank/DDBJ whole genome shotgun (WGS) entry which is preliminary data.</text>
</comment>
<reference evidence="4" key="2">
    <citation type="submission" date="2021-04" db="EMBL/GenBank/DDBJ databases">
        <authorList>
            <person name="Dong X."/>
        </authorList>
    </citation>
    <scope>NUCLEOTIDE SEQUENCE</scope>
    <source>
        <strain evidence="4">ZWT</strain>
    </source>
</reference>
<dbReference type="RefSeq" id="WP_250860284.1">
    <property type="nucleotide sequence ID" value="NZ_JAGSOJ010000003.1"/>
</dbReference>
<name>A0A9J6P6P5_9CLOT</name>
<evidence type="ECO:0000313" key="5">
    <source>
        <dbReference type="Proteomes" id="UP001056429"/>
    </source>
</evidence>
<dbReference type="GO" id="GO:0016020">
    <property type="term" value="C:membrane"/>
    <property type="evidence" value="ECO:0007669"/>
    <property type="project" value="UniProtKB-SubCell"/>
</dbReference>
<comment type="subcellular location">
    <subcellularLocation>
        <location evidence="1">Membrane</location>
    </subcellularLocation>
</comment>
<sequence length="349" mass="39856">MEEKIGENIKKLEIIRENIKTYINEAGEKFNGSLLVSVNDEKLISKGYGYANFELDVKNTEKTKFRICSITKQFTAVALMQLVEKGLVSVEDTLNKYIADYPQGNKITIHHLLTHTSGIVNHSWTENYAKMKVKKYTIEELIETFKYLPLNFEPGSKFEYSNSGYMILSYIIEKVSNKMYGEYIQECIFDKLSMNESGDDSPLKILKNRASGYCIDEVSKEFRNSSYIDMSIIQGDGGLYSTVEDLHIWNKELFDGSIISKESLKKITTPYVAEDDSNSYGYGLSLGLEEIAGKVRNIIYHGGEINGFLCTNEVFIEENVQIIALSNIMNHFIFELVENIEEIILKELN</sequence>
<dbReference type="AlphaFoldDB" id="A0A9J6P6P5"/>
<dbReference type="Proteomes" id="UP001056429">
    <property type="component" value="Unassembled WGS sequence"/>
</dbReference>
<dbReference type="PANTHER" id="PTHR46825">
    <property type="entry name" value="D-ALANYL-D-ALANINE-CARBOXYPEPTIDASE/ENDOPEPTIDASE AMPH"/>
    <property type="match status" value="1"/>
</dbReference>
<reference evidence="4" key="1">
    <citation type="journal article" date="2021" name="mSystems">
        <title>Bacteria and Archaea Synergistically Convert Glycine Betaine to Biogenic Methane in the Formosa Cold Seep of the South China Sea.</title>
        <authorList>
            <person name="Li L."/>
            <person name="Zhang W."/>
            <person name="Zhang S."/>
            <person name="Song L."/>
            <person name="Sun Q."/>
            <person name="Zhang H."/>
            <person name="Xiang H."/>
            <person name="Dong X."/>
        </authorList>
    </citation>
    <scope>NUCLEOTIDE SEQUENCE</scope>
    <source>
        <strain evidence="4">ZWT</strain>
    </source>
</reference>
<protein>
    <submittedName>
        <fullName evidence="4">Beta-lactamase family protein</fullName>
    </submittedName>
</protein>
<gene>
    <name evidence="4" type="ORF">KDK92_15690</name>
</gene>